<keyword evidence="1" id="KW-0328">Glycosyltransferase</keyword>
<feature type="compositionally biased region" description="Polar residues" evidence="3">
    <location>
        <begin position="384"/>
        <end position="394"/>
    </location>
</feature>
<accession>A0A5C5Y4V5</accession>
<dbReference type="OrthoDB" id="9771846at2"/>
<keyword evidence="2 4" id="KW-0808">Transferase</keyword>
<protein>
    <submittedName>
        <fullName evidence="4">Glycosyl transferase WecB/TagA/CpsF family protein</fullName>
    </submittedName>
</protein>
<dbReference type="PANTHER" id="PTHR34136">
    <property type="match status" value="1"/>
</dbReference>
<gene>
    <name evidence="4" type="ORF">Pan14r_20350</name>
</gene>
<name>A0A5C5Y4V5_9PLAN</name>
<evidence type="ECO:0000313" key="4">
    <source>
        <dbReference type="EMBL" id="TWT69743.1"/>
    </source>
</evidence>
<dbReference type="GO" id="GO:0016758">
    <property type="term" value="F:hexosyltransferase activity"/>
    <property type="evidence" value="ECO:0007669"/>
    <property type="project" value="TreeGrafter"/>
</dbReference>
<keyword evidence="5" id="KW-1185">Reference proteome</keyword>
<proteinExistence type="predicted"/>
<reference evidence="4 5" key="1">
    <citation type="submission" date="2019-02" db="EMBL/GenBank/DDBJ databases">
        <title>Deep-cultivation of Planctomycetes and their phenomic and genomic characterization uncovers novel biology.</title>
        <authorList>
            <person name="Wiegand S."/>
            <person name="Jogler M."/>
            <person name="Boedeker C."/>
            <person name="Pinto D."/>
            <person name="Vollmers J."/>
            <person name="Rivas-Marin E."/>
            <person name="Kohn T."/>
            <person name="Peeters S.H."/>
            <person name="Heuer A."/>
            <person name="Rast P."/>
            <person name="Oberbeckmann S."/>
            <person name="Bunk B."/>
            <person name="Jeske O."/>
            <person name="Meyerdierks A."/>
            <person name="Storesund J.E."/>
            <person name="Kallscheuer N."/>
            <person name="Luecker S."/>
            <person name="Lage O.M."/>
            <person name="Pohl T."/>
            <person name="Merkel B.J."/>
            <person name="Hornburger P."/>
            <person name="Mueller R.-W."/>
            <person name="Bruemmer F."/>
            <person name="Labrenz M."/>
            <person name="Spormann A.M."/>
            <person name="Op Den Camp H."/>
            <person name="Overmann J."/>
            <person name="Amann R."/>
            <person name="Jetten M.S.M."/>
            <person name="Mascher T."/>
            <person name="Medema M.H."/>
            <person name="Devos D.P."/>
            <person name="Kaster A.-K."/>
            <person name="Ovreas L."/>
            <person name="Rohde M."/>
            <person name="Galperin M.Y."/>
            <person name="Jogler C."/>
        </authorList>
    </citation>
    <scope>NUCLEOTIDE SEQUENCE [LARGE SCALE GENOMIC DNA]</scope>
    <source>
        <strain evidence="4 5">Pan14r</strain>
    </source>
</reference>
<dbReference type="EMBL" id="SJPL01000001">
    <property type="protein sequence ID" value="TWT69743.1"/>
    <property type="molecule type" value="Genomic_DNA"/>
</dbReference>
<dbReference type="InterPro" id="IPR004629">
    <property type="entry name" value="WecG_TagA_CpsF"/>
</dbReference>
<evidence type="ECO:0000256" key="3">
    <source>
        <dbReference type="SAM" id="MobiDB-lite"/>
    </source>
</evidence>
<dbReference type="Pfam" id="PF03808">
    <property type="entry name" value="Glyco_tran_WecG"/>
    <property type="match status" value="1"/>
</dbReference>
<evidence type="ECO:0000256" key="2">
    <source>
        <dbReference type="ARBA" id="ARBA00022679"/>
    </source>
</evidence>
<dbReference type="Proteomes" id="UP000317238">
    <property type="component" value="Unassembled WGS sequence"/>
</dbReference>
<sequence>MIAINGAIVTPRRHPLTTQVFITEAARRKRPKVWLTTLTFHPDLKLRPMSAPTILPGSQSVPDVTILPPATDVTESAPGRAAISQNIGACGPALQQPDLETIRMSGTSIAKLTIGETLHRIAVMVHQRAGQTVIPVKLADLRRRHEDPQTAKALDRAAFCVISSRIGNWRSRLAGTPMPERVCDTKLADAIARHSTDCGWRISVLGRDVESTENMIRKLRETGAKVDRIRLETSASSNRLGSLLRRSGTRPNRESNGRSVEQQLQQHSPDVLLVALPRPDALHWIAAHQDALNVPVCLPIDPLAYVLSGGPWLVSDRWQNNVKVGAQRSVRIVYECVRRIPGLAADSLFVAERLCREWCRMVSRWGMWESDQPVSPGEDRRRNPPTSSRQSSAR</sequence>
<comment type="caution">
    <text evidence="4">The sequence shown here is derived from an EMBL/GenBank/DDBJ whole genome shotgun (WGS) entry which is preliminary data.</text>
</comment>
<dbReference type="PANTHER" id="PTHR34136:SF1">
    <property type="entry name" value="UDP-N-ACETYL-D-MANNOSAMINURONIC ACID TRANSFERASE"/>
    <property type="match status" value="1"/>
</dbReference>
<evidence type="ECO:0000256" key="1">
    <source>
        <dbReference type="ARBA" id="ARBA00022676"/>
    </source>
</evidence>
<feature type="region of interest" description="Disordered" evidence="3">
    <location>
        <begin position="371"/>
        <end position="394"/>
    </location>
</feature>
<evidence type="ECO:0000313" key="5">
    <source>
        <dbReference type="Proteomes" id="UP000317238"/>
    </source>
</evidence>
<organism evidence="4 5">
    <name type="scientific">Crateriforma conspicua</name>
    <dbReference type="NCBI Taxonomy" id="2527996"/>
    <lineage>
        <taxon>Bacteria</taxon>
        <taxon>Pseudomonadati</taxon>
        <taxon>Planctomycetota</taxon>
        <taxon>Planctomycetia</taxon>
        <taxon>Planctomycetales</taxon>
        <taxon>Planctomycetaceae</taxon>
        <taxon>Crateriforma</taxon>
    </lineage>
</organism>
<dbReference type="AlphaFoldDB" id="A0A5C5Y4V5"/>
<feature type="region of interest" description="Disordered" evidence="3">
    <location>
        <begin position="240"/>
        <end position="262"/>
    </location>
</feature>